<evidence type="ECO:0000259" key="3">
    <source>
        <dbReference type="Pfam" id="PF22725"/>
    </source>
</evidence>
<dbReference type="SUPFAM" id="SSF51735">
    <property type="entry name" value="NAD(P)-binding Rossmann-fold domains"/>
    <property type="match status" value="1"/>
</dbReference>
<dbReference type="GO" id="GO:0000166">
    <property type="term" value="F:nucleotide binding"/>
    <property type="evidence" value="ECO:0007669"/>
    <property type="project" value="InterPro"/>
</dbReference>
<dbReference type="SUPFAM" id="SSF55347">
    <property type="entry name" value="Glyceraldehyde-3-phosphate dehydrogenase-like, C-terminal domain"/>
    <property type="match status" value="1"/>
</dbReference>
<dbReference type="InterPro" id="IPR055170">
    <property type="entry name" value="GFO_IDH_MocA-like_dom"/>
</dbReference>
<comment type="caution">
    <text evidence="4">The sequence shown here is derived from an EMBL/GenBank/DDBJ whole genome shotgun (WGS) entry which is preliminary data.</text>
</comment>
<dbReference type="GO" id="GO:0016491">
    <property type="term" value="F:oxidoreductase activity"/>
    <property type="evidence" value="ECO:0007669"/>
    <property type="project" value="UniProtKB-KW"/>
</dbReference>
<dbReference type="PANTHER" id="PTHR43818:SF11">
    <property type="entry name" value="BCDNA.GH03377"/>
    <property type="match status" value="1"/>
</dbReference>
<feature type="domain" description="GFO/IDH/MocA-like oxidoreductase" evidence="3">
    <location>
        <begin position="145"/>
        <end position="264"/>
    </location>
</feature>
<dbReference type="PANTHER" id="PTHR43818">
    <property type="entry name" value="BCDNA.GH03377"/>
    <property type="match status" value="1"/>
</dbReference>
<protein>
    <submittedName>
        <fullName evidence="4">Gfo/Idh/MocA family oxidoreductase</fullName>
    </submittedName>
</protein>
<evidence type="ECO:0000259" key="2">
    <source>
        <dbReference type="Pfam" id="PF01408"/>
    </source>
</evidence>
<name>A0A367P9Z4_CUPNE</name>
<feature type="domain" description="Gfo/Idh/MocA-like oxidoreductase N-terminal" evidence="2">
    <location>
        <begin position="16"/>
        <end position="135"/>
    </location>
</feature>
<evidence type="ECO:0000256" key="1">
    <source>
        <dbReference type="ARBA" id="ARBA00023002"/>
    </source>
</evidence>
<proteinExistence type="predicted"/>
<dbReference type="InterPro" id="IPR050463">
    <property type="entry name" value="Gfo/Idh/MocA_oxidrdct_glycsds"/>
</dbReference>
<dbReference type="Pfam" id="PF01408">
    <property type="entry name" value="GFO_IDH_MocA"/>
    <property type="match status" value="1"/>
</dbReference>
<dbReference type="AlphaFoldDB" id="A0A367P9Z4"/>
<dbReference type="EMBL" id="QDHA01000092">
    <property type="protein sequence ID" value="RCJ04691.1"/>
    <property type="molecule type" value="Genomic_DNA"/>
</dbReference>
<dbReference type="Gene3D" id="3.30.360.10">
    <property type="entry name" value="Dihydrodipicolinate Reductase, domain 2"/>
    <property type="match status" value="1"/>
</dbReference>
<dbReference type="InterPro" id="IPR000683">
    <property type="entry name" value="Gfo/Idh/MocA-like_OxRdtase_N"/>
</dbReference>
<dbReference type="InterPro" id="IPR036291">
    <property type="entry name" value="NAD(P)-bd_dom_sf"/>
</dbReference>
<reference evidence="4 5" key="1">
    <citation type="submission" date="2018-04" db="EMBL/GenBank/DDBJ databases">
        <title>Cupriavidus necator CR12 genome sequencing and assembly.</title>
        <authorList>
            <person name="Ben Fekih I."/>
            <person name="Mazhar H.S."/>
            <person name="Bello S.K."/>
            <person name="Rensing C."/>
        </authorList>
    </citation>
    <scope>NUCLEOTIDE SEQUENCE [LARGE SCALE GENOMIC DNA]</scope>
    <source>
        <strain evidence="4 5">CR12</strain>
    </source>
</reference>
<dbReference type="Pfam" id="PF22725">
    <property type="entry name" value="GFO_IDH_MocA_C3"/>
    <property type="match status" value="1"/>
</dbReference>
<dbReference type="Gene3D" id="3.40.50.720">
    <property type="entry name" value="NAD(P)-binding Rossmann-like Domain"/>
    <property type="match status" value="1"/>
</dbReference>
<sequence>MASIDRQASIQRRRIVKVAVAGLGWWGKQIIRSLGNSTKFKVVVAVDPMVTDDGRQFARESGVELAADLAEVLGRSDIEGVILATPHSLHEQQVLSALEAGKHVFCEKPLAMTADGAQRIVDACARQGKVLGVGHERRFEPAIVELMRMVRAGELGRLLHMEANVSHDLFRKLDPSNWRLDQKHAPAGMMTAVGIHITDIFVALAGGASSVRARTESLVFPDPVRDFTTATIAFGSRVQATISFLSVTPFHGRIAVFGDKGWVEIVSQGNVDQGLPTRLTHCSGTGVPPMERVYEANDAVLANFEAWADAVAGLGQYPFTAGELVDNIKLFEAIVQSSERGGEAVAL</sequence>
<accession>A0A367P9Z4</accession>
<organism evidence="4 5">
    <name type="scientific">Cupriavidus necator</name>
    <name type="common">Alcaligenes eutrophus</name>
    <name type="synonym">Ralstonia eutropha</name>
    <dbReference type="NCBI Taxonomy" id="106590"/>
    <lineage>
        <taxon>Bacteria</taxon>
        <taxon>Pseudomonadati</taxon>
        <taxon>Pseudomonadota</taxon>
        <taxon>Betaproteobacteria</taxon>
        <taxon>Burkholderiales</taxon>
        <taxon>Burkholderiaceae</taxon>
        <taxon>Cupriavidus</taxon>
    </lineage>
</organism>
<gene>
    <name evidence="4" type="ORF">DDK22_30670</name>
</gene>
<evidence type="ECO:0000313" key="5">
    <source>
        <dbReference type="Proteomes" id="UP000253501"/>
    </source>
</evidence>
<dbReference type="Proteomes" id="UP000253501">
    <property type="component" value="Unassembled WGS sequence"/>
</dbReference>
<evidence type="ECO:0000313" key="4">
    <source>
        <dbReference type="EMBL" id="RCJ04691.1"/>
    </source>
</evidence>
<keyword evidence="1" id="KW-0560">Oxidoreductase</keyword>